<dbReference type="InterPro" id="IPR029068">
    <property type="entry name" value="Glyas_Bleomycin-R_OHBP_Dase"/>
</dbReference>
<dbReference type="Proteomes" id="UP000283341">
    <property type="component" value="Unassembled WGS sequence"/>
</dbReference>
<evidence type="ECO:0000313" key="5">
    <source>
        <dbReference type="Proteomes" id="UP000061809"/>
    </source>
</evidence>
<dbReference type="EMBL" id="CP012801">
    <property type="protein sequence ID" value="ALJ58629.1"/>
    <property type="molecule type" value="Genomic_DNA"/>
</dbReference>
<dbReference type="PANTHER" id="PTHR33993">
    <property type="entry name" value="GLYOXALASE-RELATED"/>
    <property type="match status" value="1"/>
</dbReference>
<dbReference type="InterPro" id="IPR004360">
    <property type="entry name" value="Glyas_Fos-R_dOase_dom"/>
</dbReference>
<dbReference type="SUPFAM" id="SSF54593">
    <property type="entry name" value="Glyoxalase/Bleomycin resistance protein/Dihydroxybiphenyl dioxygenase"/>
    <property type="match status" value="1"/>
</dbReference>
<dbReference type="CDD" id="cd07247">
    <property type="entry name" value="SgaA_N_like"/>
    <property type="match status" value="1"/>
</dbReference>
<evidence type="ECO:0000313" key="3">
    <source>
        <dbReference type="EMBL" id="KAA5409695.1"/>
    </source>
</evidence>
<gene>
    <name evidence="2" type="ORF">BcellWH2_01368</name>
    <name evidence="4" type="ORF">DWX97_10600</name>
    <name evidence="3" type="ORF">F2Y86_08270</name>
</gene>
<protein>
    <submittedName>
        <fullName evidence="2">Glyoxalase-like domain protein</fullName>
    </submittedName>
    <submittedName>
        <fullName evidence="3">VOC family protein</fullName>
    </submittedName>
</protein>
<dbReference type="EMBL" id="VVYW01000006">
    <property type="protein sequence ID" value="KAA5409695.1"/>
    <property type="molecule type" value="Genomic_DNA"/>
</dbReference>
<evidence type="ECO:0000313" key="6">
    <source>
        <dbReference type="Proteomes" id="UP000283341"/>
    </source>
</evidence>
<name>A0A0P0FWV6_9BACE</name>
<dbReference type="EMBL" id="QRVJ01000007">
    <property type="protein sequence ID" value="RGS37025.1"/>
    <property type="molecule type" value="Genomic_DNA"/>
</dbReference>
<reference evidence="3 7" key="3">
    <citation type="journal article" date="2019" name="Nat. Med.">
        <title>A library of human gut bacterial isolates paired with longitudinal multiomics data enables mechanistic microbiome research.</title>
        <authorList>
            <person name="Poyet M."/>
            <person name="Groussin M."/>
            <person name="Gibbons S.M."/>
            <person name="Avila-Pacheco J."/>
            <person name="Jiang X."/>
            <person name="Kearney S.M."/>
            <person name="Perrotta A.R."/>
            <person name="Berdy B."/>
            <person name="Zhao S."/>
            <person name="Lieberman T.D."/>
            <person name="Swanson P.K."/>
            <person name="Smith M."/>
            <person name="Roesemann S."/>
            <person name="Alexander J.E."/>
            <person name="Rich S.A."/>
            <person name="Livny J."/>
            <person name="Vlamakis H."/>
            <person name="Clish C."/>
            <person name="Bullock K."/>
            <person name="Deik A."/>
            <person name="Scott J."/>
            <person name="Pierce K.A."/>
            <person name="Xavier R.J."/>
            <person name="Alm E.J."/>
        </authorList>
    </citation>
    <scope>NUCLEOTIDE SEQUENCE [LARGE SCALE GENOMIC DNA]</scope>
    <source>
        <strain evidence="3 7">BIOML-A7</strain>
    </source>
</reference>
<evidence type="ECO:0000259" key="1">
    <source>
        <dbReference type="PROSITE" id="PS51819"/>
    </source>
</evidence>
<dbReference type="Proteomes" id="UP000325055">
    <property type="component" value="Unassembled WGS sequence"/>
</dbReference>
<dbReference type="Pfam" id="PF00903">
    <property type="entry name" value="Glyoxalase"/>
    <property type="match status" value="1"/>
</dbReference>
<evidence type="ECO:0000313" key="7">
    <source>
        <dbReference type="Proteomes" id="UP000325055"/>
    </source>
</evidence>
<evidence type="ECO:0000313" key="4">
    <source>
        <dbReference type="EMBL" id="RGS37025.1"/>
    </source>
</evidence>
<reference evidence="4 6" key="2">
    <citation type="submission" date="2018-08" db="EMBL/GenBank/DDBJ databases">
        <title>A genome reference for cultivated species of the human gut microbiota.</title>
        <authorList>
            <person name="Zou Y."/>
            <person name="Xue W."/>
            <person name="Luo G."/>
        </authorList>
    </citation>
    <scope>NUCLEOTIDE SEQUENCE [LARGE SCALE GENOMIC DNA]</scope>
    <source>
        <strain evidence="4 6">AF22-3AC</strain>
    </source>
</reference>
<dbReference type="InterPro" id="IPR037523">
    <property type="entry name" value="VOC_core"/>
</dbReference>
<dbReference type="Gene3D" id="3.10.180.10">
    <property type="entry name" value="2,3-Dihydroxybiphenyl 1,2-Dioxygenase, domain 1"/>
    <property type="match status" value="1"/>
</dbReference>
<dbReference type="RefSeq" id="WP_007214875.1">
    <property type="nucleotide sequence ID" value="NZ_CP012801.1"/>
</dbReference>
<dbReference type="PATRIC" id="fig|246787.4.peg.1411"/>
<dbReference type="PROSITE" id="PS51819">
    <property type="entry name" value="VOC"/>
    <property type="match status" value="1"/>
</dbReference>
<dbReference type="InterPro" id="IPR052164">
    <property type="entry name" value="Anthracycline_SecMetBiosynth"/>
</dbReference>
<accession>A0A0P0FWV6</accession>
<dbReference type="AlphaFoldDB" id="A0A0P0FWV6"/>
<proteinExistence type="predicted"/>
<reference evidence="2 5" key="1">
    <citation type="journal article" date="2015" name="Science">
        <title>Genetic determinants of in vivo fitness and diet responsiveness in multiple human gut Bacteroides.</title>
        <authorList>
            <person name="Wu M."/>
            <person name="McNulty N.P."/>
            <person name="Rodionov D.A."/>
            <person name="Khoroshkin M.S."/>
            <person name="Griffin N.W."/>
            <person name="Cheng J."/>
            <person name="Latreille P."/>
            <person name="Kerstetter R.A."/>
            <person name="Terrapon N."/>
            <person name="Henrissat B."/>
            <person name="Osterman A.L."/>
            <person name="Gordon J.I."/>
        </authorList>
    </citation>
    <scope>NUCLEOTIDE SEQUENCE [LARGE SCALE GENOMIC DNA]</scope>
    <source>
        <strain evidence="2 5">WH2</strain>
    </source>
</reference>
<sequence>MKKLIAFFEIPAADFHRAIDFYETVLNMKLPTCECEEEKMAFFTEGDEFVGAVSYASDFLPSEKGVLIHFNVDEIEPTLETILKKGGKVVIPRTKIEAEGRGYFAVFVDTEGNRVGIYADK</sequence>
<organism evidence="2 5">
    <name type="scientific">Bacteroides cellulosilyticus</name>
    <dbReference type="NCBI Taxonomy" id="246787"/>
    <lineage>
        <taxon>Bacteria</taxon>
        <taxon>Pseudomonadati</taxon>
        <taxon>Bacteroidota</taxon>
        <taxon>Bacteroidia</taxon>
        <taxon>Bacteroidales</taxon>
        <taxon>Bacteroidaceae</taxon>
        <taxon>Bacteroides</taxon>
    </lineage>
</organism>
<feature type="domain" description="VOC" evidence="1">
    <location>
        <begin position="4"/>
        <end position="120"/>
    </location>
</feature>
<dbReference type="Proteomes" id="UP000061809">
    <property type="component" value="Chromosome"/>
</dbReference>
<dbReference type="PANTHER" id="PTHR33993:SF2">
    <property type="entry name" value="VOC DOMAIN-CONTAINING PROTEIN"/>
    <property type="match status" value="1"/>
</dbReference>
<evidence type="ECO:0000313" key="2">
    <source>
        <dbReference type="EMBL" id="ALJ58629.1"/>
    </source>
</evidence>
<dbReference type="KEGG" id="bcel:BcellWH2_01368"/>